<name>A0A7W8JUB2_9DEIO</name>
<evidence type="ECO:0000313" key="3">
    <source>
        <dbReference type="EMBL" id="MBB5363085.1"/>
    </source>
</evidence>
<evidence type="ECO:0000256" key="1">
    <source>
        <dbReference type="SAM" id="Coils"/>
    </source>
</evidence>
<feature type="coiled-coil region" evidence="1">
    <location>
        <begin position="42"/>
        <end position="95"/>
    </location>
</feature>
<accession>A0A7W8JUB2</accession>
<reference evidence="3 4" key="1">
    <citation type="submission" date="2020-08" db="EMBL/GenBank/DDBJ databases">
        <title>Genomic Encyclopedia of Type Strains, Phase IV (KMG-IV): sequencing the most valuable type-strain genomes for metagenomic binning, comparative biology and taxonomic classification.</title>
        <authorList>
            <person name="Goeker M."/>
        </authorList>
    </citation>
    <scope>NUCLEOTIDE SEQUENCE [LARGE SCALE GENOMIC DNA]</scope>
    <source>
        <strain evidence="3 4">DSM 27939</strain>
    </source>
</reference>
<gene>
    <name evidence="3" type="ORF">HNQ08_002183</name>
</gene>
<evidence type="ECO:0000256" key="2">
    <source>
        <dbReference type="SAM" id="MobiDB-lite"/>
    </source>
</evidence>
<dbReference type="EMBL" id="JACHFL010000004">
    <property type="protein sequence ID" value="MBB5363085.1"/>
    <property type="molecule type" value="Genomic_DNA"/>
</dbReference>
<evidence type="ECO:0000313" key="4">
    <source>
        <dbReference type="Proteomes" id="UP000552709"/>
    </source>
</evidence>
<proteinExistence type="predicted"/>
<dbReference type="Proteomes" id="UP000552709">
    <property type="component" value="Unassembled WGS sequence"/>
</dbReference>
<protein>
    <submittedName>
        <fullName evidence="3">Regulator of replication initiation timing</fullName>
    </submittedName>
</protein>
<dbReference type="AlphaFoldDB" id="A0A7W8JUB2"/>
<dbReference type="Pfam" id="PF06810">
    <property type="entry name" value="Phage_scaffold"/>
    <property type="match status" value="1"/>
</dbReference>
<feature type="region of interest" description="Disordered" evidence="2">
    <location>
        <begin position="1"/>
        <end position="26"/>
    </location>
</feature>
<sequence length="192" mass="20041">MSDEPSATPAPTTTPAPATTTNAPAFTDHEAAREITRLNGLLEASRAENTTLREQVQTLEGQVDETKQKDLEARLTALEAENSTLKGENEKLTGEKALGEQVSALTGKVRDPEAALKLLTDDLKTADGKPDIEKIISKYPYLAPEGQTTPNAPSGGGGPQNSGPATLDAAVTSKDTSAINAAFDAELKGATK</sequence>
<keyword evidence="1" id="KW-0175">Coiled coil</keyword>
<dbReference type="RefSeq" id="WP_184131293.1">
    <property type="nucleotide sequence ID" value="NZ_JACHFL010000004.1"/>
</dbReference>
<keyword evidence="4" id="KW-1185">Reference proteome</keyword>
<organism evidence="3 4">
    <name type="scientific">Deinococcus humi</name>
    <dbReference type="NCBI Taxonomy" id="662880"/>
    <lineage>
        <taxon>Bacteria</taxon>
        <taxon>Thermotogati</taxon>
        <taxon>Deinococcota</taxon>
        <taxon>Deinococci</taxon>
        <taxon>Deinococcales</taxon>
        <taxon>Deinococcaceae</taxon>
        <taxon>Deinococcus</taxon>
    </lineage>
</organism>
<feature type="region of interest" description="Disordered" evidence="2">
    <location>
        <begin position="140"/>
        <end position="168"/>
    </location>
</feature>
<comment type="caution">
    <text evidence="3">The sequence shown here is derived from an EMBL/GenBank/DDBJ whole genome shotgun (WGS) entry which is preliminary data.</text>
</comment>
<dbReference type="InterPro" id="IPR009636">
    <property type="entry name" value="SCAF"/>
</dbReference>